<dbReference type="Proteomes" id="UP001610335">
    <property type="component" value="Unassembled WGS sequence"/>
</dbReference>
<sequence length="112" mass="12193">MAQPDGTVNGETIFVRTDCSNWMPLPMEEQDLVYQKPGVALDSGVYEAYANAWGNIDQTVNADSLVSCGLGLQTEPTDIGNCTQALEFLLQEPGTEIPREKKLLKATDVLSD</sequence>
<protein>
    <recommendedName>
        <fullName evidence="3">Carboxylic ester hydrolase</fullName>
    </recommendedName>
</protein>
<reference evidence="1 2" key="1">
    <citation type="submission" date="2024-07" db="EMBL/GenBank/DDBJ databases">
        <title>Section-level genome sequencing and comparative genomics of Aspergillus sections Usti and Cavernicolus.</title>
        <authorList>
            <consortium name="Lawrence Berkeley National Laboratory"/>
            <person name="Nybo J.L."/>
            <person name="Vesth T.C."/>
            <person name="Theobald S."/>
            <person name="Frisvad J.C."/>
            <person name="Larsen T.O."/>
            <person name="Kjaerboelling I."/>
            <person name="Rothschild-Mancinelli K."/>
            <person name="Lyhne E.K."/>
            <person name="Kogle M.E."/>
            <person name="Barry K."/>
            <person name="Clum A."/>
            <person name="Na H."/>
            <person name="Ledsgaard L."/>
            <person name="Lin J."/>
            <person name="Lipzen A."/>
            <person name="Kuo A."/>
            <person name="Riley R."/>
            <person name="Mondo S."/>
            <person name="LaButti K."/>
            <person name="Haridas S."/>
            <person name="Pangalinan J."/>
            <person name="Salamov A.A."/>
            <person name="Simmons B.A."/>
            <person name="Magnuson J.K."/>
            <person name="Chen J."/>
            <person name="Drula E."/>
            <person name="Henrissat B."/>
            <person name="Wiebenga A."/>
            <person name="Lubbers R.J."/>
            <person name="Gomes A.C."/>
            <person name="Makela M.R."/>
            <person name="Stajich J."/>
            <person name="Grigoriev I.V."/>
            <person name="Mortensen U.H."/>
            <person name="De vries R.P."/>
            <person name="Baker S.E."/>
            <person name="Andersen M.R."/>
        </authorList>
    </citation>
    <scope>NUCLEOTIDE SEQUENCE [LARGE SCALE GENOMIC DNA]</scope>
    <source>
        <strain evidence="1 2">CBS 600.67</strain>
    </source>
</reference>
<organism evidence="1 2">
    <name type="scientific">Aspergillus cavernicola</name>
    <dbReference type="NCBI Taxonomy" id="176166"/>
    <lineage>
        <taxon>Eukaryota</taxon>
        <taxon>Fungi</taxon>
        <taxon>Dikarya</taxon>
        <taxon>Ascomycota</taxon>
        <taxon>Pezizomycotina</taxon>
        <taxon>Eurotiomycetes</taxon>
        <taxon>Eurotiomycetidae</taxon>
        <taxon>Eurotiales</taxon>
        <taxon>Aspergillaceae</taxon>
        <taxon>Aspergillus</taxon>
        <taxon>Aspergillus subgen. Nidulantes</taxon>
    </lineage>
</organism>
<evidence type="ECO:0008006" key="3">
    <source>
        <dbReference type="Google" id="ProtNLM"/>
    </source>
</evidence>
<dbReference type="EMBL" id="JBFXLS010000002">
    <property type="protein sequence ID" value="KAL2834380.1"/>
    <property type="molecule type" value="Genomic_DNA"/>
</dbReference>
<evidence type="ECO:0000313" key="1">
    <source>
        <dbReference type="EMBL" id="KAL2834380.1"/>
    </source>
</evidence>
<proteinExistence type="predicted"/>
<keyword evidence="2" id="KW-1185">Reference proteome</keyword>
<accession>A0ABR4J333</accession>
<gene>
    <name evidence="1" type="ORF">BDW59DRAFT_156312</name>
</gene>
<evidence type="ECO:0000313" key="2">
    <source>
        <dbReference type="Proteomes" id="UP001610335"/>
    </source>
</evidence>
<name>A0ABR4J333_9EURO</name>
<comment type="caution">
    <text evidence="1">The sequence shown here is derived from an EMBL/GenBank/DDBJ whole genome shotgun (WGS) entry which is preliminary data.</text>
</comment>